<dbReference type="SUPFAM" id="SSF53098">
    <property type="entry name" value="Ribonuclease H-like"/>
    <property type="match status" value="1"/>
</dbReference>
<dbReference type="GO" id="GO:0004523">
    <property type="term" value="F:RNA-DNA hybrid ribonuclease activity"/>
    <property type="evidence" value="ECO:0007669"/>
    <property type="project" value="InterPro"/>
</dbReference>
<dbReference type="Pfam" id="PF13456">
    <property type="entry name" value="RVT_3"/>
    <property type="match status" value="1"/>
</dbReference>
<dbReference type="GO" id="GO:0003676">
    <property type="term" value="F:nucleic acid binding"/>
    <property type="evidence" value="ECO:0007669"/>
    <property type="project" value="InterPro"/>
</dbReference>
<evidence type="ECO:0000313" key="2">
    <source>
        <dbReference type="EMBL" id="QHO63209.1"/>
    </source>
</evidence>
<keyword evidence="3" id="KW-1185">Reference proteome</keyword>
<dbReference type="EMBL" id="CP047901">
    <property type="protein sequence ID" value="QHO63209.1"/>
    <property type="molecule type" value="Genomic_DNA"/>
</dbReference>
<dbReference type="AlphaFoldDB" id="A0A857N748"/>
<dbReference type="CDD" id="cd09279">
    <property type="entry name" value="RNase_HI_like"/>
    <property type="match status" value="1"/>
</dbReference>
<dbReference type="InterPro" id="IPR012337">
    <property type="entry name" value="RNaseH-like_sf"/>
</dbReference>
<evidence type="ECO:0000259" key="1">
    <source>
        <dbReference type="PROSITE" id="PS50879"/>
    </source>
</evidence>
<sequence length="139" mass="15655">MSTLTIHTDGGSRGNPGPAACAAVFLNPDREVVYSTSRYLGHTTNNEAEYRGVILALETILADLNKYSEFSSLQFVLDSELVVFQLTGRYKIKNTNLQQLATTTHQLIRQINKPTSFTHVKRHLNTLPDELLNQELDRH</sequence>
<gene>
    <name evidence="2" type="ORF">MICH65_0228</name>
</gene>
<dbReference type="PROSITE" id="PS50879">
    <property type="entry name" value="RNASE_H_1"/>
    <property type="match status" value="1"/>
</dbReference>
<dbReference type="InterPro" id="IPR036397">
    <property type="entry name" value="RNaseH_sf"/>
</dbReference>
<protein>
    <submittedName>
        <fullName evidence="2">Ribonuclease H</fullName>
    </submittedName>
</protein>
<dbReference type="Gene3D" id="3.30.420.10">
    <property type="entry name" value="Ribonuclease H-like superfamily/Ribonuclease H"/>
    <property type="match status" value="1"/>
</dbReference>
<dbReference type="InterPro" id="IPR002156">
    <property type="entry name" value="RNaseH_domain"/>
</dbReference>
<dbReference type="PANTHER" id="PTHR48475">
    <property type="entry name" value="RIBONUCLEASE H"/>
    <property type="match status" value="1"/>
</dbReference>
<dbReference type="RefSeq" id="WP_161931600.1">
    <property type="nucleotide sequence ID" value="NZ_CP047901.1"/>
</dbReference>
<dbReference type="PANTHER" id="PTHR48475:SF1">
    <property type="entry name" value="RNASE H TYPE-1 DOMAIN-CONTAINING PROTEIN"/>
    <property type="match status" value="1"/>
</dbReference>
<feature type="domain" description="RNase H type-1" evidence="1">
    <location>
        <begin position="1"/>
        <end position="139"/>
    </location>
</feature>
<reference evidence="3" key="1">
    <citation type="journal article" date="2020" name="Microorganisms">
        <title>Complete Genome of a Member of a New Bacterial Lineage in the Microgenomates Group Reveals an Unusual Nucleotide Composition Disparity Between Two Strands of DNA and Limited Metabolic Potential.</title>
        <authorList>
            <person name="Kadnikov V.V."/>
            <person name="Mardanov A.V."/>
            <person name="Beletsky A.V."/>
            <person name="Karnachuk O.V."/>
            <person name="Ravin N.V."/>
        </authorList>
    </citation>
    <scope>NUCLEOTIDE SEQUENCE [LARGE SCALE GENOMIC DNA]</scope>
</reference>
<name>A0A857N748_9BACT</name>
<dbReference type="Proteomes" id="UP000463983">
    <property type="component" value="Chromosome"/>
</dbReference>
<proteinExistence type="predicted"/>
<dbReference type="KEGG" id="caqa:MICH65_0228"/>
<evidence type="ECO:0000313" key="3">
    <source>
        <dbReference type="Proteomes" id="UP000463983"/>
    </source>
</evidence>
<organism evidence="2 3">
    <name type="scientific">Candidatus Chazhemtobacterium aquaticus</name>
    <dbReference type="NCBI Taxonomy" id="2715735"/>
    <lineage>
        <taxon>Bacteria</taxon>
        <taxon>Candidatus Chazhemtobacteraceae</taxon>
        <taxon>Candidatus Chazhemtobacterium</taxon>
    </lineage>
</organism>
<accession>A0A857N748</accession>